<accession>A0A9N9H1V9</accession>
<protein>
    <submittedName>
        <fullName evidence="1">2264_t:CDS:1</fullName>
    </submittedName>
</protein>
<proteinExistence type="predicted"/>
<dbReference type="OrthoDB" id="10272592at2759"/>
<feature type="non-terminal residue" evidence="1">
    <location>
        <position position="199"/>
    </location>
</feature>
<dbReference type="Proteomes" id="UP000789706">
    <property type="component" value="Unassembled WGS sequence"/>
</dbReference>
<keyword evidence="2" id="KW-1185">Reference proteome</keyword>
<reference evidence="1" key="1">
    <citation type="submission" date="2021-06" db="EMBL/GenBank/DDBJ databases">
        <authorList>
            <person name="Kallberg Y."/>
            <person name="Tangrot J."/>
            <person name="Rosling A."/>
        </authorList>
    </citation>
    <scope>NUCLEOTIDE SEQUENCE</scope>
    <source>
        <strain evidence="1">AZ414A</strain>
    </source>
</reference>
<dbReference type="AlphaFoldDB" id="A0A9N9H1V9"/>
<dbReference type="EMBL" id="CAJVPK010005774">
    <property type="protein sequence ID" value="CAG8646674.1"/>
    <property type="molecule type" value="Genomic_DNA"/>
</dbReference>
<evidence type="ECO:0000313" key="2">
    <source>
        <dbReference type="Proteomes" id="UP000789706"/>
    </source>
</evidence>
<comment type="caution">
    <text evidence="1">The sequence shown here is derived from an EMBL/GenBank/DDBJ whole genome shotgun (WGS) entry which is preliminary data.</text>
</comment>
<name>A0A9N9H1V9_9GLOM</name>
<gene>
    <name evidence="1" type="ORF">DEBURN_LOCUS11337</name>
</gene>
<evidence type="ECO:0000313" key="1">
    <source>
        <dbReference type="EMBL" id="CAG8646674.1"/>
    </source>
</evidence>
<organism evidence="1 2">
    <name type="scientific">Diversispora eburnea</name>
    <dbReference type="NCBI Taxonomy" id="1213867"/>
    <lineage>
        <taxon>Eukaryota</taxon>
        <taxon>Fungi</taxon>
        <taxon>Fungi incertae sedis</taxon>
        <taxon>Mucoromycota</taxon>
        <taxon>Glomeromycotina</taxon>
        <taxon>Glomeromycetes</taxon>
        <taxon>Diversisporales</taxon>
        <taxon>Diversisporaceae</taxon>
        <taxon>Diversispora</taxon>
    </lineage>
</organism>
<sequence length="199" mass="23491">MNLQLTSEQQQKLIDLYQSFHPTPNINIQFNPGTIKIKINSCETTVIVPETKTKRKPMSKYIEDAYDAEYELDQTVNNEENFDTLLRFTIDPSKSNGQKIQAYSKVWNQVTQKIKREGETTDQIKRNIWNLIQRNGTRFLRIAQKSNKVTEVVGEFLPRRFEHITPTWLSHIKNEEFEEFLIKLKARYRQEIELLAGAR</sequence>